<keyword evidence="3" id="KW-1185">Reference proteome</keyword>
<reference evidence="2 3" key="1">
    <citation type="submission" date="2012-08" db="EMBL/GenBank/DDBJ databases">
        <title>Oryza genome evolution.</title>
        <authorList>
            <person name="Wing R.A."/>
        </authorList>
    </citation>
    <scope>NUCLEOTIDE SEQUENCE</scope>
</reference>
<accession>A0A0D9XZG9</accession>
<dbReference type="Proteomes" id="UP000032180">
    <property type="component" value="Chromosome 12"/>
</dbReference>
<evidence type="ECO:0000313" key="3">
    <source>
        <dbReference type="Proteomes" id="UP000032180"/>
    </source>
</evidence>
<dbReference type="HOGENOM" id="CLU_1706820_0_0_1"/>
<sequence length="154" mass="17076">MAISRGRHEKGKNVSGTCESPVFSAIARFAGDALEGRTGSSRGRSTAEQRLWLSAALQREVWNYFARARVAKLKESRSQTPNPANANSVPTTQGPQAKAQVRPRKYKILHFPFNGTVEVFTLGEDASWRTVRMPQSAMHKRWEPSVVSVDGATY</sequence>
<organism evidence="2 3">
    <name type="scientific">Leersia perrieri</name>
    <dbReference type="NCBI Taxonomy" id="77586"/>
    <lineage>
        <taxon>Eukaryota</taxon>
        <taxon>Viridiplantae</taxon>
        <taxon>Streptophyta</taxon>
        <taxon>Embryophyta</taxon>
        <taxon>Tracheophyta</taxon>
        <taxon>Spermatophyta</taxon>
        <taxon>Magnoliopsida</taxon>
        <taxon>Liliopsida</taxon>
        <taxon>Poales</taxon>
        <taxon>Poaceae</taxon>
        <taxon>BOP clade</taxon>
        <taxon>Oryzoideae</taxon>
        <taxon>Oryzeae</taxon>
        <taxon>Oryzinae</taxon>
        <taxon>Leersia</taxon>
    </lineage>
</organism>
<feature type="region of interest" description="Disordered" evidence="1">
    <location>
        <begin position="73"/>
        <end position="101"/>
    </location>
</feature>
<dbReference type="Gramene" id="LPERR12G10440.1">
    <property type="protein sequence ID" value="LPERR12G10440.1"/>
    <property type="gene ID" value="LPERR12G10440"/>
</dbReference>
<evidence type="ECO:0000256" key="1">
    <source>
        <dbReference type="SAM" id="MobiDB-lite"/>
    </source>
</evidence>
<evidence type="ECO:0000313" key="2">
    <source>
        <dbReference type="EnsemblPlants" id="LPERR12G10440.1"/>
    </source>
</evidence>
<proteinExistence type="predicted"/>
<dbReference type="AlphaFoldDB" id="A0A0D9XZG9"/>
<feature type="compositionally biased region" description="Polar residues" evidence="1">
    <location>
        <begin position="78"/>
        <end position="95"/>
    </location>
</feature>
<protein>
    <submittedName>
        <fullName evidence="2">Uncharacterized protein</fullName>
    </submittedName>
</protein>
<dbReference type="EnsemblPlants" id="LPERR12G10440.1">
    <property type="protein sequence ID" value="LPERR12G10440.1"/>
    <property type="gene ID" value="LPERR12G10440"/>
</dbReference>
<reference evidence="3" key="2">
    <citation type="submission" date="2013-12" db="EMBL/GenBank/DDBJ databases">
        <authorList>
            <person name="Yu Y."/>
            <person name="Lee S."/>
            <person name="de Baynast K."/>
            <person name="Wissotski M."/>
            <person name="Liu L."/>
            <person name="Talag J."/>
            <person name="Goicoechea J."/>
            <person name="Angelova A."/>
            <person name="Jetty R."/>
            <person name="Kudrna D."/>
            <person name="Golser W."/>
            <person name="Rivera L."/>
            <person name="Zhang J."/>
            <person name="Wing R."/>
        </authorList>
    </citation>
    <scope>NUCLEOTIDE SEQUENCE</scope>
</reference>
<name>A0A0D9XZG9_9ORYZ</name>
<reference evidence="2" key="3">
    <citation type="submission" date="2015-04" db="UniProtKB">
        <authorList>
            <consortium name="EnsemblPlants"/>
        </authorList>
    </citation>
    <scope>IDENTIFICATION</scope>
</reference>